<keyword evidence="1" id="KW-0812">Transmembrane</keyword>
<keyword evidence="3" id="KW-1185">Reference proteome</keyword>
<protein>
    <recommendedName>
        <fullName evidence="4">Heme exporter protein CcmD</fullName>
    </recommendedName>
</protein>
<accession>A0ABW4F9Q0</accession>
<dbReference type="Proteomes" id="UP001597114">
    <property type="component" value="Unassembled WGS sequence"/>
</dbReference>
<dbReference type="RefSeq" id="WP_344722904.1">
    <property type="nucleotide sequence ID" value="NZ_BAAAUS010000016.1"/>
</dbReference>
<sequence>MTSSHVLLAVLLSGYSTIAVLSARAVLRERRGRRRKALRVIAGTHRDPTRPW</sequence>
<dbReference type="EMBL" id="JBHUCO010000068">
    <property type="protein sequence ID" value="MFD1523555.1"/>
    <property type="molecule type" value="Genomic_DNA"/>
</dbReference>
<evidence type="ECO:0000313" key="3">
    <source>
        <dbReference type="Proteomes" id="UP001597114"/>
    </source>
</evidence>
<proteinExistence type="predicted"/>
<evidence type="ECO:0000313" key="2">
    <source>
        <dbReference type="EMBL" id="MFD1523555.1"/>
    </source>
</evidence>
<name>A0ABW4F9Q0_9PSEU</name>
<evidence type="ECO:0000256" key="1">
    <source>
        <dbReference type="SAM" id="Phobius"/>
    </source>
</evidence>
<reference evidence="3" key="1">
    <citation type="journal article" date="2019" name="Int. J. Syst. Evol. Microbiol.">
        <title>The Global Catalogue of Microorganisms (GCM) 10K type strain sequencing project: providing services to taxonomists for standard genome sequencing and annotation.</title>
        <authorList>
            <consortium name="The Broad Institute Genomics Platform"/>
            <consortium name="The Broad Institute Genome Sequencing Center for Infectious Disease"/>
            <person name="Wu L."/>
            <person name="Ma J."/>
        </authorList>
    </citation>
    <scope>NUCLEOTIDE SEQUENCE [LARGE SCALE GENOMIC DNA]</scope>
    <source>
        <strain evidence="3">CCM 7043</strain>
    </source>
</reference>
<evidence type="ECO:0008006" key="4">
    <source>
        <dbReference type="Google" id="ProtNLM"/>
    </source>
</evidence>
<gene>
    <name evidence="2" type="ORF">ACFSJD_39150</name>
</gene>
<comment type="caution">
    <text evidence="2">The sequence shown here is derived from an EMBL/GenBank/DDBJ whole genome shotgun (WGS) entry which is preliminary data.</text>
</comment>
<organism evidence="2 3">
    <name type="scientific">Pseudonocardia yunnanensis</name>
    <dbReference type="NCBI Taxonomy" id="58107"/>
    <lineage>
        <taxon>Bacteria</taxon>
        <taxon>Bacillati</taxon>
        <taxon>Actinomycetota</taxon>
        <taxon>Actinomycetes</taxon>
        <taxon>Pseudonocardiales</taxon>
        <taxon>Pseudonocardiaceae</taxon>
        <taxon>Pseudonocardia</taxon>
    </lineage>
</organism>
<feature type="transmembrane region" description="Helical" evidence="1">
    <location>
        <begin position="6"/>
        <end position="27"/>
    </location>
</feature>
<keyword evidence="1" id="KW-0472">Membrane</keyword>
<keyword evidence="1" id="KW-1133">Transmembrane helix</keyword>